<keyword evidence="2" id="KW-1185">Reference proteome</keyword>
<dbReference type="RefSeq" id="WP_346024742.1">
    <property type="nucleotide sequence ID" value="NZ_BAAADA010000113.1"/>
</dbReference>
<name>A0ABN1AX26_9LACT</name>
<dbReference type="EMBL" id="BAAADA010000113">
    <property type="protein sequence ID" value="GAA0485630.1"/>
    <property type="molecule type" value="Genomic_DNA"/>
</dbReference>
<reference evidence="1 2" key="1">
    <citation type="journal article" date="2019" name="Int. J. Syst. Evol. Microbiol.">
        <title>The Global Catalogue of Microorganisms (GCM) 10K type strain sequencing project: providing services to taxonomists for standard genome sequencing and annotation.</title>
        <authorList>
            <consortium name="The Broad Institute Genomics Platform"/>
            <consortium name="The Broad Institute Genome Sequencing Center for Infectious Disease"/>
            <person name="Wu L."/>
            <person name="Ma J."/>
        </authorList>
    </citation>
    <scope>NUCLEOTIDE SEQUENCE [LARGE SCALE GENOMIC DNA]</scope>
    <source>
        <strain evidence="1 2">JCM 14232</strain>
    </source>
</reference>
<organism evidence="1 2">
    <name type="scientific">Alkalibacterium indicireducens</name>
    <dbReference type="NCBI Taxonomy" id="398758"/>
    <lineage>
        <taxon>Bacteria</taxon>
        <taxon>Bacillati</taxon>
        <taxon>Bacillota</taxon>
        <taxon>Bacilli</taxon>
        <taxon>Lactobacillales</taxon>
        <taxon>Carnobacteriaceae</taxon>
        <taxon>Alkalibacterium</taxon>
    </lineage>
</organism>
<proteinExistence type="predicted"/>
<evidence type="ECO:0000313" key="2">
    <source>
        <dbReference type="Proteomes" id="UP001410648"/>
    </source>
</evidence>
<comment type="caution">
    <text evidence="1">The sequence shown here is derived from an EMBL/GenBank/DDBJ whole genome shotgun (WGS) entry which is preliminary data.</text>
</comment>
<protein>
    <submittedName>
        <fullName evidence="1">Uncharacterized protein</fullName>
    </submittedName>
</protein>
<accession>A0ABN1AX26</accession>
<gene>
    <name evidence="1" type="ORF">GCM10008936_13160</name>
</gene>
<dbReference type="Proteomes" id="UP001410648">
    <property type="component" value="Unassembled WGS sequence"/>
</dbReference>
<evidence type="ECO:0000313" key="1">
    <source>
        <dbReference type="EMBL" id="GAA0485630.1"/>
    </source>
</evidence>
<sequence length="340" mass="40226">MKNRYKINKALFADTYEVKMNLIKDWNNHLNDRMISMGYRPKPGGYNSLDYHKAMKKIIPAHPRRVHYSKEFSCPDECKSALDKIVSAIESGKNLLPYMSKLTIRPSKNDGLLNDWNIHHFHLDEEYEKDSIFIERSDWLLLAFVGEHDIYFLNVFYHKKPYLWTHIELIRIIDNNWPDLIERHRLQGVTRLAEKLDDEKYAILRKANMSSFVELEENKVFGLIGGGYASDGSSIEAVRTSDHWYNYIRKIELYIRDDYQNFKKQMLPFDSYSVEKKLEIDLLTLTDEELILLEKQRKVIIKINYNNGNIRMCKLSSLLDEFLYDSWVNKLLGNIGGRKL</sequence>